<dbReference type="EMBL" id="VMTY01000007">
    <property type="protein sequence ID" value="TVU57222.1"/>
    <property type="molecule type" value="Genomic_DNA"/>
</dbReference>
<protein>
    <submittedName>
        <fullName evidence="1">Uncharacterized protein</fullName>
    </submittedName>
</protein>
<accession>A0A558GK09</accession>
<gene>
    <name evidence="1" type="ORF">FQK23_03140</name>
</gene>
<dbReference type="RefSeq" id="WP_070717533.1">
    <property type="nucleotide sequence ID" value="NZ_BAAAJC010000001.1"/>
</dbReference>
<dbReference type="AlphaFoldDB" id="A0A558GK09"/>
<evidence type="ECO:0000313" key="2">
    <source>
        <dbReference type="Proteomes" id="UP000320531"/>
    </source>
</evidence>
<name>A0A558GK09_9CORY</name>
<comment type="caution">
    <text evidence="1">The sequence shown here is derived from an EMBL/GenBank/DDBJ whole genome shotgun (WGS) entry which is preliminary data.</text>
</comment>
<evidence type="ECO:0000313" key="1">
    <source>
        <dbReference type="EMBL" id="TVU57222.1"/>
    </source>
</evidence>
<dbReference type="Proteomes" id="UP000320531">
    <property type="component" value="Unassembled WGS sequence"/>
</dbReference>
<organism evidence="1 2">
    <name type="scientific">Corynebacterium aurimucosum</name>
    <dbReference type="NCBI Taxonomy" id="169292"/>
    <lineage>
        <taxon>Bacteria</taxon>
        <taxon>Bacillati</taxon>
        <taxon>Actinomycetota</taxon>
        <taxon>Actinomycetes</taxon>
        <taxon>Mycobacteriales</taxon>
        <taxon>Corynebacteriaceae</taxon>
        <taxon>Corynebacterium</taxon>
    </lineage>
</organism>
<proteinExistence type="predicted"/>
<sequence length="189" mass="20840">MNKLGQFITTVVIGGFAVFLAALIVLPMVRTADAESKEPSTVAQSLSAYPKNLDFAMFIPQDVYGPEWSAAAAVCPGITEEQLKERGVETGNLNIDFVDGAVPDDVNYMLLVSQYNEFKAEKLPRAKVDLCDGFLQQLKTPEAASQNIPPLLPFQQGQPLQFMRDTPEYVEKLGKNNPDYVETDWHLAG</sequence>
<reference evidence="1 2" key="1">
    <citation type="submission" date="2019-07" db="EMBL/GenBank/DDBJ databases">
        <title>Draft genome of C. aurimucosum strain 14-2523.</title>
        <authorList>
            <person name="Pacheco L.G.C."/>
            <person name="Aguiar E.R.G.R."/>
            <person name="Navas J."/>
            <person name="Santos C.S."/>
            <person name="Rocha D.J.P.G."/>
        </authorList>
    </citation>
    <scope>NUCLEOTIDE SEQUENCE [LARGE SCALE GENOMIC DNA]</scope>
    <source>
        <strain evidence="1 2">14-2523</strain>
    </source>
</reference>